<dbReference type="GO" id="GO:0008168">
    <property type="term" value="F:methyltransferase activity"/>
    <property type="evidence" value="ECO:0007669"/>
    <property type="project" value="UniProtKB-KW"/>
</dbReference>
<dbReference type="GO" id="GO:0032259">
    <property type="term" value="P:methylation"/>
    <property type="evidence" value="ECO:0007669"/>
    <property type="project" value="UniProtKB-KW"/>
</dbReference>
<dbReference type="AlphaFoldDB" id="M1EJT6"/>
<protein>
    <submittedName>
        <fullName evidence="1">Putative methyltransferase BCDIN3D</fullName>
    </submittedName>
</protein>
<dbReference type="EMBL" id="JP006400">
    <property type="protein sequence ID" value="AER94997.1"/>
    <property type="molecule type" value="mRNA"/>
</dbReference>
<accession>M1EJT6</accession>
<reference evidence="1" key="1">
    <citation type="journal article" date="2013" name="J. Virol.">
        <title>Sequencing, annotation, and characterization of the influenza ferret infectome.</title>
        <authorList>
            <person name="Leon A.J."/>
            <person name="Banner D."/>
            <person name="Xu L."/>
            <person name="Ran L."/>
            <person name="Peng Z."/>
            <person name="Yi K."/>
            <person name="Chen C."/>
            <person name="Xu F."/>
            <person name="Huang J."/>
            <person name="Zhao Z."/>
            <person name="Lin Z."/>
            <person name="Huang S.H."/>
            <person name="Fang Y."/>
            <person name="Kelvin A.A."/>
            <person name="Ross T.M."/>
            <person name="Farooqui A."/>
            <person name="Kelvin D.J."/>
        </authorList>
    </citation>
    <scope>NUCLEOTIDE SEQUENCE</scope>
    <source>
        <tissue evidence="1">Lungs</tissue>
    </source>
</reference>
<keyword evidence="1" id="KW-0808">Transferase</keyword>
<evidence type="ECO:0000313" key="1">
    <source>
        <dbReference type="EMBL" id="AER94997.1"/>
    </source>
</evidence>
<organism evidence="1">
    <name type="scientific">Mustela putorius furo</name>
    <name type="common">European domestic ferret</name>
    <name type="synonym">Mustela furo</name>
    <dbReference type="NCBI Taxonomy" id="9669"/>
    <lineage>
        <taxon>Eukaryota</taxon>
        <taxon>Metazoa</taxon>
        <taxon>Chordata</taxon>
        <taxon>Craniata</taxon>
        <taxon>Vertebrata</taxon>
        <taxon>Euteleostomi</taxon>
        <taxon>Mammalia</taxon>
        <taxon>Eutheria</taxon>
        <taxon>Laurasiatheria</taxon>
        <taxon>Carnivora</taxon>
        <taxon>Caniformia</taxon>
        <taxon>Musteloidea</taxon>
        <taxon>Mustelidae</taxon>
        <taxon>Mustelinae</taxon>
        <taxon>Mustela</taxon>
    </lineage>
</organism>
<feature type="non-terminal residue" evidence="1">
    <location>
        <position position="82"/>
    </location>
</feature>
<proteinExistence type="evidence at transcript level"/>
<feature type="non-terminal residue" evidence="1">
    <location>
        <position position="1"/>
    </location>
</feature>
<name>M1EJT6_MUSPF</name>
<sequence length="82" mass="9658">WRRPWKRPPGALKRPRQKRKREFWNREFWNPGQHRLETSLIIPASILQKNGSASCPRSCFAGSFLRVPKRGRSWGSTWGVTL</sequence>
<keyword evidence="1" id="KW-0489">Methyltransferase</keyword>